<dbReference type="InterPro" id="IPR000859">
    <property type="entry name" value="CUB_dom"/>
</dbReference>
<dbReference type="AlphaFoldDB" id="A0A8K0EYN4"/>
<evidence type="ECO:0000256" key="3">
    <source>
        <dbReference type="PROSITE-ProRule" id="PRU00059"/>
    </source>
</evidence>
<protein>
    <submittedName>
        <fullName evidence="6">CUBN protein</fullName>
    </submittedName>
</protein>
<dbReference type="CDD" id="cd00041">
    <property type="entry name" value="CUB"/>
    <property type="match status" value="1"/>
</dbReference>
<evidence type="ECO:0000313" key="6">
    <source>
        <dbReference type="EMBL" id="CAH1271371.1"/>
    </source>
</evidence>
<dbReference type="Proteomes" id="UP000838412">
    <property type="component" value="Chromosome 8"/>
</dbReference>
<dbReference type="OrthoDB" id="8641091at2759"/>
<evidence type="ECO:0000259" key="5">
    <source>
        <dbReference type="PROSITE" id="PS01180"/>
    </source>
</evidence>
<feature type="compositionally biased region" description="Polar residues" evidence="4">
    <location>
        <begin position="101"/>
        <end position="122"/>
    </location>
</feature>
<organism evidence="6 7">
    <name type="scientific">Branchiostoma lanceolatum</name>
    <name type="common">Common lancelet</name>
    <name type="synonym">Amphioxus lanceolatum</name>
    <dbReference type="NCBI Taxonomy" id="7740"/>
    <lineage>
        <taxon>Eukaryota</taxon>
        <taxon>Metazoa</taxon>
        <taxon>Chordata</taxon>
        <taxon>Cephalochordata</taxon>
        <taxon>Leptocardii</taxon>
        <taxon>Amphioxiformes</taxon>
        <taxon>Branchiostomatidae</taxon>
        <taxon>Branchiostoma</taxon>
    </lineage>
</organism>
<gene>
    <name evidence="6" type="primary">CUBN</name>
    <name evidence="6" type="ORF">BLAG_LOCUS23424</name>
</gene>
<name>A0A8K0EYN4_BRALA</name>
<dbReference type="Gene3D" id="2.60.120.290">
    <property type="entry name" value="Spermadhesin, CUB domain"/>
    <property type="match status" value="1"/>
</dbReference>
<proteinExistence type="predicted"/>
<sequence length="365" mass="39299">MPSNKFYCGAILFFAGVLLATVTTIVVVMVATPSNNNNATATEVMVVVENKVKQGTSVSPAHDEGKPLLLSSPTPMNKSFPKVVSTSPTTPTGGSTPAVRKSSSSSPRTLANPSQLTTSHQTMAVSFPNVKTTLPRKINTRTSQITTSRLLVQITNPLLPPLTSTNPISVHTTLSEATTSFPPKVLVTTRISPKTTRAFPITNRTSTITTSTSPITTSTSPITTRTSPITTWTSSITTSPTVHPAITCPENDTTRVFAGNGTVSSPRFPYTYPPNMCHTWIFWTSPGKSVFVKFLYFHVEMFYRCSADKVTIVIDGVLPGQKYCGGGDYYIPVPSNITGRTVEVTMVSDSADEEMGFRLEYGTIP</sequence>
<feature type="compositionally biased region" description="Low complexity" evidence="4">
    <location>
        <begin position="85"/>
        <end position="97"/>
    </location>
</feature>
<accession>A0A8K0EYN4</accession>
<dbReference type="SUPFAM" id="SSF49854">
    <property type="entry name" value="Spermadhesin, CUB domain"/>
    <property type="match status" value="1"/>
</dbReference>
<feature type="region of interest" description="Disordered" evidence="4">
    <location>
        <begin position="55"/>
        <end position="122"/>
    </location>
</feature>
<evidence type="ECO:0000256" key="1">
    <source>
        <dbReference type="ARBA" id="ARBA00022737"/>
    </source>
</evidence>
<dbReference type="SMART" id="SM00042">
    <property type="entry name" value="CUB"/>
    <property type="match status" value="1"/>
</dbReference>
<dbReference type="InterPro" id="IPR035914">
    <property type="entry name" value="Sperma_CUB_dom_sf"/>
</dbReference>
<keyword evidence="2" id="KW-1015">Disulfide bond</keyword>
<comment type="caution">
    <text evidence="3">Lacks conserved residue(s) required for the propagation of feature annotation.</text>
</comment>
<dbReference type="Pfam" id="PF00431">
    <property type="entry name" value="CUB"/>
    <property type="match status" value="1"/>
</dbReference>
<evidence type="ECO:0000313" key="7">
    <source>
        <dbReference type="Proteomes" id="UP000838412"/>
    </source>
</evidence>
<keyword evidence="1" id="KW-0677">Repeat</keyword>
<dbReference type="EMBL" id="OV696693">
    <property type="protein sequence ID" value="CAH1271371.1"/>
    <property type="molecule type" value="Genomic_DNA"/>
</dbReference>
<keyword evidence="7" id="KW-1185">Reference proteome</keyword>
<dbReference type="PANTHER" id="PTHR24251">
    <property type="entry name" value="OVOCHYMASE-RELATED"/>
    <property type="match status" value="1"/>
</dbReference>
<evidence type="ECO:0000256" key="4">
    <source>
        <dbReference type="SAM" id="MobiDB-lite"/>
    </source>
</evidence>
<dbReference type="PROSITE" id="PS01180">
    <property type="entry name" value="CUB"/>
    <property type="match status" value="1"/>
</dbReference>
<reference evidence="6" key="1">
    <citation type="submission" date="2022-01" db="EMBL/GenBank/DDBJ databases">
        <authorList>
            <person name="Braso-Vives M."/>
        </authorList>
    </citation>
    <scope>NUCLEOTIDE SEQUENCE</scope>
</reference>
<evidence type="ECO:0000256" key="2">
    <source>
        <dbReference type="ARBA" id="ARBA00023157"/>
    </source>
</evidence>
<feature type="domain" description="CUB" evidence="5">
    <location>
        <begin position="248"/>
        <end position="364"/>
    </location>
</feature>